<name>G6ELG2_9SPHN</name>
<gene>
    <name evidence="2" type="ORF">NSU_pLA2036</name>
</gene>
<evidence type="ECO:0000313" key="2">
    <source>
        <dbReference type="EMBL" id="EHJ57843.1"/>
    </source>
</evidence>
<dbReference type="RefSeq" id="WP_007016068.1">
    <property type="nucleotide sequence ID" value="NZ_AGFM01000123.1"/>
</dbReference>
<sequence length="582" mass="65656">MNLVKWSRRLSGKRASGLLPPAPQQRAKSRPEAGSEQRSAGKLAEQLAVVEALYRDAHATALAERAKALWLYRTAVELSAAPRGWDRWLPFWAWQRKLERRLLRKNIFDTANYLFRYPDVGAEGINPIHHYLAHGMNEGRDGGIALLSAPQTEPDLDAIPAIIASGLFDPEWYSAQYGVIGSDQQLVEDYLRTSAQDPLRQPSPLFSGAFYSLEHADTRIINPLVHYVRYGMREGRRAFQSTAADVFMTQATDQTIYTFRDFLEPGKPVIVLYWKDGNFFFTDIAQYVAEVLAGAGFNVRLLDDHRDLAIDDVEIIVVAPHEYCVHGPGTEFTSDIASRVLHVNLEQWHTSWFSLSLDKMLTSRKALDINPLSARGLSRLGIKAGFLPLLPRQGGVFDFGQEPPSKQLTELRAIKPLTYPRRFIERPYDILFVGYLNKRRARSLAQLGHVLSDYDCFLHAPRFTGPITSDSPNMIGSRDLAQIAQNAKLLLNIHQGESHYFEWHRLVVSAIAQGCVPLTEPCAQIGIVEPGEHYIEATLEEMPERIAWLLNTPQGRREIERIHENGQKLMASLSKEMAGHLS</sequence>
<evidence type="ECO:0000313" key="3">
    <source>
        <dbReference type="Proteomes" id="UP000004030"/>
    </source>
</evidence>
<proteinExistence type="predicted"/>
<evidence type="ECO:0000256" key="1">
    <source>
        <dbReference type="SAM" id="MobiDB-lite"/>
    </source>
</evidence>
<dbReference type="eggNOG" id="COG1216">
    <property type="taxonomic scope" value="Bacteria"/>
</dbReference>
<dbReference type="OrthoDB" id="9816424at2"/>
<reference evidence="2 3" key="1">
    <citation type="journal article" date="2012" name="J. Bacteriol.">
        <title>Genome sequence of benzo(a)pyrene-degrading bacterium Novosphingobium pentaromativorans US6-1.</title>
        <authorList>
            <person name="Luo Y.R."/>
            <person name="Kang S.G."/>
            <person name="Kim S.J."/>
            <person name="Kim M.R."/>
            <person name="Li N."/>
            <person name="Lee J.H."/>
            <person name="Kwon K.K."/>
        </authorList>
    </citation>
    <scope>NUCLEOTIDE SEQUENCE [LARGE SCALE GENOMIC DNA]</scope>
    <source>
        <strain evidence="2 3">US6-1</strain>
        <plasmid evidence="2">pLA2</plasmid>
    </source>
</reference>
<dbReference type="EMBL" id="AGFM01000123">
    <property type="protein sequence ID" value="EHJ57843.1"/>
    <property type="molecule type" value="Genomic_DNA"/>
</dbReference>
<keyword evidence="3" id="KW-1185">Reference proteome</keyword>
<keyword evidence="2" id="KW-0614">Plasmid</keyword>
<dbReference type="Proteomes" id="UP000004030">
    <property type="component" value="Unassembled WGS sequence"/>
</dbReference>
<geneLocation type="plasmid" evidence="2">
    <name>pLA2</name>
</geneLocation>
<protein>
    <submittedName>
        <fullName evidence="2">Uncharacterized protein</fullName>
    </submittedName>
</protein>
<accession>G6ELG2</accession>
<organism evidence="2 3">
    <name type="scientific">Novosphingobium pentaromativorans US6-1</name>
    <dbReference type="NCBI Taxonomy" id="1088721"/>
    <lineage>
        <taxon>Bacteria</taxon>
        <taxon>Pseudomonadati</taxon>
        <taxon>Pseudomonadota</taxon>
        <taxon>Alphaproteobacteria</taxon>
        <taxon>Sphingomonadales</taxon>
        <taxon>Sphingomonadaceae</taxon>
        <taxon>Novosphingobium</taxon>
    </lineage>
</organism>
<comment type="caution">
    <text evidence="2">The sequence shown here is derived from an EMBL/GenBank/DDBJ whole genome shotgun (WGS) entry which is preliminary data.</text>
</comment>
<dbReference type="AlphaFoldDB" id="G6ELG2"/>
<dbReference type="PATRIC" id="fig|1088721.3.peg.5081"/>
<feature type="region of interest" description="Disordered" evidence="1">
    <location>
        <begin position="14"/>
        <end position="40"/>
    </location>
</feature>